<feature type="region of interest" description="Disordered" evidence="1">
    <location>
        <begin position="69"/>
        <end position="134"/>
    </location>
</feature>
<evidence type="ECO:0000313" key="2">
    <source>
        <dbReference type="EMBL" id="KIW93094.1"/>
    </source>
</evidence>
<accession>A0A0D2I8F2</accession>
<gene>
    <name evidence="2" type="ORF">Z519_05699</name>
</gene>
<dbReference type="AlphaFoldDB" id="A0A0D2I8F2"/>
<reference evidence="2" key="1">
    <citation type="submission" date="2015-01" db="EMBL/GenBank/DDBJ databases">
        <title>The Genome Sequence of Cladophialophora bantiana CBS 173.52.</title>
        <authorList>
            <consortium name="The Broad Institute Genomics Platform"/>
            <person name="Cuomo C."/>
            <person name="de Hoog S."/>
            <person name="Gorbushina A."/>
            <person name="Stielow B."/>
            <person name="Teixiera M."/>
            <person name="Abouelleil A."/>
            <person name="Chapman S.B."/>
            <person name="Priest M."/>
            <person name="Young S.K."/>
            <person name="Wortman J."/>
            <person name="Nusbaum C."/>
            <person name="Birren B."/>
        </authorList>
    </citation>
    <scope>NUCLEOTIDE SEQUENCE [LARGE SCALE GENOMIC DNA]</scope>
    <source>
        <strain evidence="2">CBS 173.52</strain>
    </source>
</reference>
<dbReference type="EMBL" id="KN846987">
    <property type="protein sequence ID" value="KIW93094.1"/>
    <property type="molecule type" value="Genomic_DNA"/>
</dbReference>
<evidence type="ECO:0000256" key="1">
    <source>
        <dbReference type="SAM" id="MobiDB-lite"/>
    </source>
</evidence>
<evidence type="ECO:0000313" key="3">
    <source>
        <dbReference type="Proteomes" id="UP000053789"/>
    </source>
</evidence>
<dbReference type="RefSeq" id="XP_016619763.1">
    <property type="nucleotide sequence ID" value="XM_016763439.1"/>
</dbReference>
<proteinExistence type="predicted"/>
<dbReference type="OrthoDB" id="5800476at2759"/>
<sequence length="134" mass="15111">MKEPISVEELCQGLPAKFAKNVSDIHGLEQRRRPGYLCLRKLFNDLSVVKVFQNENVFDWTIRELPRTEAGSRSPVVANGEGKIMHDGRGSDQTQRITTTERQKLRAKRQEDAEEKSIGLGKSMRGKVNAEEGS</sequence>
<dbReference type="Proteomes" id="UP000053789">
    <property type="component" value="Unassembled WGS sequence"/>
</dbReference>
<dbReference type="VEuPathDB" id="FungiDB:Z519_05699"/>
<feature type="compositionally biased region" description="Basic and acidic residues" evidence="1">
    <location>
        <begin position="99"/>
        <end position="117"/>
    </location>
</feature>
<name>A0A0D2I8F2_CLAB1</name>
<organism evidence="2 3">
    <name type="scientific">Cladophialophora bantiana (strain ATCC 10958 / CBS 173.52 / CDC B-1940 / NIH 8579)</name>
    <name type="common">Xylohypha bantiana</name>
    <dbReference type="NCBI Taxonomy" id="1442370"/>
    <lineage>
        <taxon>Eukaryota</taxon>
        <taxon>Fungi</taxon>
        <taxon>Dikarya</taxon>
        <taxon>Ascomycota</taxon>
        <taxon>Pezizomycotina</taxon>
        <taxon>Eurotiomycetes</taxon>
        <taxon>Chaetothyriomycetidae</taxon>
        <taxon>Chaetothyriales</taxon>
        <taxon>Herpotrichiellaceae</taxon>
        <taxon>Cladophialophora</taxon>
    </lineage>
</organism>
<keyword evidence="3" id="KW-1185">Reference proteome</keyword>
<protein>
    <submittedName>
        <fullName evidence="2">Uncharacterized protein</fullName>
    </submittedName>
</protein>
<dbReference type="HOGENOM" id="CLU_1895974_0_0_1"/>
<dbReference type="GeneID" id="27698627"/>